<gene>
    <name evidence="2" type="ORF">MW046_17410</name>
</gene>
<dbReference type="InterPro" id="IPR006016">
    <property type="entry name" value="UspA"/>
</dbReference>
<dbReference type="InterPro" id="IPR014729">
    <property type="entry name" value="Rossmann-like_a/b/a_fold"/>
</dbReference>
<dbReference type="Proteomes" id="UP000831768">
    <property type="component" value="Plasmid unnamed3"/>
</dbReference>
<sequence length="139" mass="15142">MSHSFTDSIVVPVADQEDATVTAAALEPYDVGTITVVYVVEKGEGVPDKTPVEQSEQIATESFAAFRETFPTVETETIYRRNVVTGIIEVATDIDASAIVFHPRGGSRIRQLLAGDRSLRLITEAKRPVIALPNEVNKE</sequence>
<evidence type="ECO:0000259" key="1">
    <source>
        <dbReference type="Pfam" id="PF00582"/>
    </source>
</evidence>
<dbReference type="GeneID" id="71929863"/>
<dbReference type="EMBL" id="CP096022">
    <property type="protein sequence ID" value="UPM45136.1"/>
    <property type="molecule type" value="Genomic_DNA"/>
</dbReference>
<accession>A0A8U0A8H3</accession>
<geneLocation type="plasmid" evidence="2 3">
    <name>unnamed3</name>
</geneLocation>
<keyword evidence="3" id="KW-1185">Reference proteome</keyword>
<dbReference type="KEGG" id="haad:MW046_17410"/>
<dbReference type="Gene3D" id="3.40.50.620">
    <property type="entry name" value="HUPs"/>
    <property type="match status" value="1"/>
</dbReference>
<name>A0A8U0A8H3_9EURY</name>
<protein>
    <submittedName>
        <fullName evidence="2">Universal stress protein</fullName>
    </submittedName>
</protein>
<organism evidence="2 3">
    <name type="scientific">Halocatena salina</name>
    <dbReference type="NCBI Taxonomy" id="2934340"/>
    <lineage>
        <taxon>Archaea</taxon>
        <taxon>Methanobacteriati</taxon>
        <taxon>Methanobacteriota</taxon>
        <taxon>Stenosarchaea group</taxon>
        <taxon>Halobacteria</taxon>
        <taxon>Halobacteriales</taxon>
        <taxon>Natronomonadaceae</taxon>
        <taxon>Halocatena</taxon>
    </lineage>
</organism>
<proteinExistence type="predicted"/>
<dbReference type="RefSeq" id="WP_247995790.1">
    <property type="nucleotide sequence ID" value="NZ_CP096022.1"/>
</dbReference>
<dbReference type="AlphaFoldDB" id="A0A8U0A8H3"/>
<reference evidence="2" key="1">
    <citation type="submission" date="2022-04" db="EMBL/GenBank/DDBJ databases">
        <title>Halocatena sp. nov., isolated from a salt lake.</title>
        <authorList>
            <person name="Cui H.-L."/>
        </authorList>
    </citation>
    <scope>NUCLEOTIDE SEQUENCE</scope>
    <source>
        <strain evidence="2">AD-1</strain>
        <plasmid evidence="2">unnamed3</plasmid>
    </source>
</reference>
<keyword evidence="2" id="KW-0614">Plasmid</keyword>
<dbReference type="SUPFAM" id="SSF52402">
    <property type="entry name" value="Adenine nucleotide alpha hydrolases-like"/>
    <property type="match status" value="1"/>
</dbReference>
<dbReference type="Pfam" id="PF00582">
    <property type="entry name" value="Usp"/>
    <property type="match status" value="1"/>
</dbReference>
<feature type="domain" description="UspA" evidence="1">
    <location>
        <begin position="8"/>
        <end position="132"/>
    </location>
</feature>
<evidence type="ECO:0000313" key="2">
    <source>
        <dbReference type="EMBL" id="UPM45136.1"/>
    </source>
</evidence>
<evidence type="ECO:0000313" key="3">
    <source>
        <dbReference type="Proteomes" id="UP000831768"/>
    </source>
</evidence>